<dbReference type="Proteomes" id="UP001153620">
    <property type="component" value="Chromosome 2"/>
</dbReference>
<feature type="signal peptide" evidence="1">
    <location>
        <begin position="1"/>
        <end position="18"/>
    </location>
</feature>
<name>A0A9N9WNI9_9DIPT</name>
<accession>A0A9N9WNI9</accession>
<reference evidence="2" key="2">
    <citation type="submission" date="2022-10" db="EMBL/GenBank/DDBJ databases">
        <authorList>
            <consortium name="ENA_rothamsted_submissions"/>
            <consortium name="culmorum"/>
            <person name="King R."/>
        </authorList>
    </citation>
    <scope>NUCLEOTIDE SEQUENCE</scope>
</reference>
<evidence type="ECO:0000313" key="3">
    <source>
        <dbReference type="Proteomes" id="UP001153620"/>
    </source>
</evidence>
<keyword evidence="1" id="KW-0732">Signal</keyword>
<organism evidence="2 3">
    <name type="scientific">Chironomus riparius</name>
    <dbReference type="NCBI Taxonomy" id="315576"/>
    <lineage>
        <taxon>Eukaryota</taxon>
        <taxon>Metazoa</taxon>
        <taxon>Ecdysozoa</taxon>
        <taxon>Arthropoda</taxon>
        <taxon>Hexapoda</taxon>
        <taxon>Insecta</taxon>
        <taxon>Pterygota</taxon>
        <taxon>Neoptera</taxon>
        <taxon>Endopterygota</taxon>
        <taxon>Diptera</taxon>
        <taxon>Nematocera</taxon>
        <taxon>Chironomoidea</taxon>
        <taxon>Chironomidae</taxon>
        <taxon>Chironominae</taxon>
        <taxon>Chironomus</taxon>
    </lineage>
</organism>
<feature type="chain" id="PRO_5040301461" evidence="1">
    <location>
        <begin position="19"/>
        <end position="131"/>
    </location>
</feature>
<dbReference type="EMBL" id="OU895878">
    <property type="protein sequence ID" value="CAG9802663.1"/>
    <property type="molecule type" value="Genomic_DNA"/>
</dbReference>
<evidence type="ECO:0000256" key="1">
    <source>
        <dbReference type="SAM" id="SignalP"/>
    </source>
</evidence>
<evidence type="ECO:0000313" key="2">
    <source>
        <dbReference type="EMBL" id="CAG9802663.1"/>
    </source>
</evidence>
<keyword evidence="3" id="KW-1185">Reference proteome</keyword>
<dbReference type="AlphaFoldDB" id="A0A9N9WNI9"/>
<sequence>MFLHILILLLSMNNSLLAYPSDFVFPDSLNNLDFKRRVSSGMYTSIAPAAIITEYSTTNPLTTEESQDELEKSTKIFQEIINTTEIPSSTTNELFEISNRTLIDSRNVFDTPCVAGYRRDRNNICRKVYKK</sequence>
<proteinExistence type="predicted"/>
<reference evidence="2" key="1">
    <citation type="submission" date="2022-01" db="EMBL/GenBank/DDBJ databases">
        <authorList>
            <person name="King R."/>
        </authorList>
    </citation>
    <scope>NUCLEOTIDE SEQUENCE</scope>
</reference>
<gene>
    <name evidence="2" type="ORF">CHIRRI_LOCUS5569</name>
</gene>
<protein>
    <submittedName>
        <fullName evidence="2">Uncharacterized protein</fullName>
    </submittedName>
</protein>